<feature type="transmembrane region" description="Helical" evidence="1">
    <location>
        <begin position="61"/>
        <end position="79"/>
    </location>
</feature>
<keyword evidence="4" id="KW-1185">Reference proteome</keyword>
<feature type="transmembrane region" description="Helical" evidence="1">
    <location>
        <begin position="12"/>
        <end position="31"/>
    </location>
</feature>
<dbReference type="Proteomes" id="UP000031977">
    <property type="component" value="Unassembled WGS sequence"/>
</dbReference>
<dbReference type="InterPro" id="IPR050768">
    <property type="entry name" value="UPF0353/GerABKA_families"/>
</dbReference>
<sequence>MTILNQWLHIELVWWWALALLPLPVVLYKLLPEEKQQADIQLAYLPNSQQHNRPNQWLRKVLSACIWGLLVIACARPVWYGDPVEFQPKYRDLMLVVDLSGSMQKEDMNLDDEYIDRLTAVKRVLTDFTAKRKGDRLGLVLFGDHAYLQTPLTADRQTVIQQINQTVIGLVGQRTAIGDGIGLATKTFVDSDAPQRVIILLSDGSNTAGVLDPIEAAEIAKKYNATIYTVGVGAGEMRVKEFFMTRKVNTAADLDEQTLTQIATMTGGQYFRARDTAELEKIYDTINQLEPVSTDTQTWRPQQEWFPYPLGAALFLSVWLFLLRRKHG</sequence>
<protein>
    <submittedName>
        <fullName evidence="3">IMP dehydrogenase</fullName>
    </submittedName>
</protein>
<dbReference type="PANTHER" id="PTHR22550:SF18">
    <property type="entry name" value="VWFA DOMAIN-CONTAINING PROTEIN"/>
    <property type="match status" value="1"/>
</dbReference>
<feature type="transmembrane region" description="Helical" evidence="1">
    <location>
        <begin position="305"/>
        <end position="323"/>
    </location>
</feature>
<accession>A0A0C3DK27</accession>
<dbReference type="STRING" id="50718.SU60_05485"/>
<evidence type="ECO:0000256" key="1">
    <source>
        <dbReference type="SAM" id="Phobius"/>
    </source>
</evidence>
<gene>
    <name evidence="3" type="ORF">SU60_05485</name>
</gene>
<dbReference type="CDD" id="cd01467">
    <property type="entry name" value="vWA_BatA_type"/>
    <property type="match status" value="1"/>
</dbReference>
<dbReference type="PANTHER" id="PTHR22550">
    <property type="entry name" value="SPORE GERMINATION PROTEIN"/>
    <property type="match status" value="1"/>
</dbReference>
<dbReference type="PROSITE" id="PS50234">
    <property type="entry name" value="VWFA"/>
    <property type="match status" value="1"/>
</dbReference>
<evidence type="ECO:0000313" key="3">
    <source>
        <dbReference type="EMBL" id="KIN11784.1"/>
    </source>
</evidence>
<name>A0A0C3DK27_9VIBR</name>
<proteinExistence type="predicted"/>
<dbReference type="SUPFAM" id="SSF53300">
    <property type="entry name" value="vWA-like"/>
    <property type="match status" value="1"/>
</dbReference>
<dbReference type="InterPro" id="IPR036465">
    <property type="entry name" value="vWFA_dom_sf"/>
</dbReference>
<dbReference type="OrthoDB" id="6206554at2"/>
<evidence type="ECO:0000259" key="2">
    <source>
        <dbReference type="PROSITE" id="PS50234"/>
    </source>
</evidence>
<keyword evidence="1" id="KW-0472">Membrane</keyword>
<organism evidence="3 4">
    <name type="scientific">Vibrio mytili</name>
    <dbReference type="NCBI Taxonomy" id="50718"/>
    <lineage>
        <taxon>Bacteria</taxon>
        <taxon>Pseudomonadati</taxon>
        <taxon>Pseudomonadota</taxon>
        <taxon>Gammaproteobacteria</taxon>
        <taxon>Vibrionales</taxon>
        <taxon>Vibrionaceae</taxon>
        <taxon>Vibrio</taxon>
    </lineage>
</organism>
<dbReference type="EMBL" id="JXOK01000011">
    <property type="protein sequence ID" value="KIN11784.1"/>
    <property type="molecule type" value="Genomic_DNA"/>
</dbReference>
<reference evidence="3 4" key="1">
    <citation type="submission" date="2015-01" db="EMBL/GenBank/DDBJ databases">
        <title>Draft genome of Vibrio mytili type strain CAIM 528.</title>
        <authorList>
            <person name="Gonzalez-Castillo A."/>
            <person name="Gomez-Gil B."/>
            <person name="Enciso-Ibarra J."/>
        </authorList>
    </citation>
    <scope>NUCLEOTIDE SEQUENCE [LARGE SCALE GENOMIC DNA]</scope>
    <source>
        <strain evidence="3 4">CAIM 528</strain>
    </source>
</reference>
<comment type="caution">
    <text evidence="3">The sequence shown here is derived from an EMBL/GenBank/DDBJ whole genome shotgun (WGS) entry which is preliminary data.</text>
</comment>
<dbReference type="Pfam" id="PF00092">
    <property type="entry name" value="VWA"/>
    <property type="match status" value="1"/>
</dbReference>
<dbReference type="InterPro" id="IPR033881">
    <property type="entry name" value="vWA_BatA_type"/>
</dbReference>
<dbReference type="SMART" id="SM00327">
    <property type="entry name" value="VWA"/>
    <property type="match status" value="1"/>
</dbReference>
<feature type="domain" description="VWFA" evidence="2">
    <location>
        <begin position="92"/>
        <end position="286"/>
    </location>
</feature>
<dbReference type="AlphaFoldDB" id="A0A0C3DK27"/>
<evidence type="ECO:0000313" key="4">
    <source>
        <dbReference type="Proteomes" id="UP000031977"/>
    </source>
</evidence>
<dbReference type="InterPro" id="IPR002035">
    <property type="entry name" value="VWF_A"/>
</dbReference>
<keyword evidence="1" id="KW-0812">Transmembrane</keyword>
<keyword evidence="1" id="KW-1133">Transmembrane helix</keyword>
<dbReference type="Gene3D" id="3.40.50.410">
    <property type="entry name" value="von Willebrand factor, type A domain"/>
    <property type="match status" value="1"/>
</dbReference>